<dbReference type="GO" id="GO:0016034">
    <property type="term" value="F:maleylacetoacetate isomerase activity"/>
    <property type="evidence" value="ECO:0007669"/>
    <property type="project" value="TreeGrafter"/>
</dbReference>
<dbReference type="GO" id="GO:0004364">
    <property type="term" value="F:glutathione transferase activity"/>
    <property type="evidence" value="ECO:0007669"/>
    <property type="project" value="TreeGrafter"/>
</dbReference>
<feature type="domain" description="GST N-terminal" evidence="1">
    <location>
        <begin position="3"/>
        <end position="77"/>
    </location>
</feature>
<dbReference type="InterPro" id="IPR036249">
    <property type="entry name" value="Thioredoxin-like_sf"/>
</dbReference>
<protein>
    <submittedName>
        <fullName evidence="2">Glutathione S-transferase</fullName>
    </submittedName>
</protein>
<keyword evidence="2" id="KW-0808">Transferase</keyword>
<dbReference type="Gene3D" id="1.20.1050.10">
    <property type="match status" value="1"/>
</dbReference>
<dbReference type="EMBL" id="CP024768">
    <property type="protein sequence ID" value="QGY29730.1"/>
    <property type="molecule type" value="Genomic_DNA"/>
</dbReference>
<evidence type="ECO:0000313" key="3">
    <source>
        <dbReference type="Proteomes" id="UP000502005"/>
    </source>
</evidence>
<dbReference type="Proteomes" id="UP000502005">
    <property type="component" value="Chromosome"/>
</dbReference>
<dbReference type="RefSeq" id="WP_208717189.1">
    <property type="nucleotide sequence ID" value="NZ_CP024768.1"/>
</dbReference>
<evidence type="ECO:0000259" key="1">
    <source>
        <dbReference type="Pfam" id="PF13417"/>
    </source>
</evidence>
<dbReference type="GO" id="GO:0006749">
    <property type="term" value="P:glutathione metabolic process"/>
    <property type="evidence" value="ECO:0007669"/>
    <property type="project" value="TreeGrafter"/>
</dbReference>
<dbReference type="SUPFAM" id="SSF52833">
    <property type="entry name" value="Thioredoxin-like"/>
    <property type="match status" value="1"/>
</dbReference>
<accession>A0A6B9G445</accession>
<gene>
    <name evidence="2" type="ORF">CUN67_12635</name>
</gene>
<dbReference type="Pfam" id="PF13417">
    <property type="entry name" value="GST_N_3"/>
    <property type="match status" value="1"/>
</dbReference>
<organism evidence="2 3">
    <name type="scientific">Pantoea cypripedii</name>
    <name type="common">Pectobacterium cypripedii</name>
    <name type="synonym">Erwinia cypripedii</name>
    <dbReference type="NCBI Taxonomy" id="55209"/>
    <lineage>
        <taxon>Bacteria</taxon>
        <taxon>Pseudomonadati</taxon>
        <taxon>Pseudomonadota</taxon>
        <taxon>Gammaproteobacteria</taxon>
        <taxon>Enterobacterales</taxon>
        <taxon>Erwiniaceae</taxon>
        <taxon>Pantoea</taxon>
    </lineage>
</organism>
<dbReference type="Gene3D" id="3.40.30.10">
    <property type="entry name" value="Glutaredoxin"/>
    <property type="match status" value="1"/>
</dbReference>
<dbReference type="GO" id="GO:0006559">
    <property type="term" value="P:L-phenylalanine catabolic process"/>
    <property type="evidence" value="ECO:0007669"/>
    <property type="project" value="TreeGrafter"/>
</dbReference>
<name>A0A6B9G445_PANCY</name>
<proteinExistence type="predicted"/>
<reference evidence="2 3" key="1">
    <citation type="submission" date="2017-11" db="EMBL/GenBank/DDBJ databases">
        <title>Genome sequence of Pantoea cypripedii NE1.</title>
        <authorList>
            <person name="Nascimento F.X."/>
        </authorList>
    </citation>
    <scope>NUCLEOTIDE SEQUENCE [LARGE SCALE GENOMIC DNA]</scope>
    <source>
        <strain evidence="2 3">NE1</strain>
    </source>
</reference>
<sequence>MKLIGMLDSPYVRRVAISLAHYGIAFEHQSLSVFRNFDQFAQLNAVVKAPTLLLEDGGTLMDSSLILNYLETLADTPRKLLPTGATALAKDTQILGLALAASDKAVQYQYELSLRPEEKRHQPWLDRVTQQLLAACKAWDRLLAERAINPHQPDQVAISSAVIWGFIQSIIPQVVPAESHPHLQRVAQTMEATPLFARFPTE</sequence>
<dbReference type="PANTHER" id="PTHR42673">
    <property type="entry name" value="MALEYLACETOACETATE ISOMERASE"/>
    <property type="match status" value="1"/>
</dbReference>
<dbReference type="PANTHER" id="PTHR42673:SF21">
    <property type="entry name" value="GLUTATHIONE S-TRANSFERASE YFCF"/>
    <property type="match status" value="1"/>
</dbReference>
<evidence type="ECO:0000313" key="2">
    <source>
        <dbReference type="EMBL" id="QGY29730.1"/>
    </source>
</evidence>
<dbReference type="InterPro" id="IPR004045">
    <property type="entry name" value="Glutathione_S-Trfase_N"/>
</dbReference>
<dbReference type="AlphaFoldDB" id="A0A6B9G445"/>